<evidence type="ECO:0000313" key="1">
    <source>
        <dbReference type="EMBL" id="KAJ8669262.1"/>
    </source>
</evidence>
<sequence length="146" mass="16245">MSSHTHIIGNAADVILSANNRCQGQTRPHRTSSRSFGSGLGLRTEPNGAGFAVAPRPNKSSSDPAHPTCEHTALSLQIVPLDYVHDYNPEDEKEKFYFVTLVNSHGERLMKSAEVILVRGNIDCKCRTCEMRHKGGFTKRKRQRTI</sequence>
<protein>
    <submittedName>
        <fullName evidence="1">Uncharacterized protein</fullName>
    </submittedName>
</protein>
<dbReference type="Proteomes" id="UP001239111">
    <property type="component" value="Chromosome 3"/>
</dbReference>
<reference evidence="1" key="1">
    <citation type="submission" date="2023-04" db="EMBL/GenBank/DDBJ databases">
        <title>A chromosome-level genome assembly of the parasitoid wasp Eretmocerus hayati.</title>
        <authorList>
            <person name="Zhong Y."/>
            <person name="Liu S."/>
            <person name="Liu Y."/>
        </authorList>
    </citation>
    <scope>NUCLEOTIDE SEQUENCE</scope>
    <source>
        <strain evidence="1">ZJU_SS_LIU_2023</strain>
    </source>
</reference>
<comment type="caution">
    <text evidence="1">The sequence shown here is derived from an EMBL/GenBank/DDBJ whole genome shotgun (WGS) entry which is preliminary data.</text>
</comment>
<proteinExistence type="predicted"/>
<gene>
    <name evidence="1" type="ORF">QAD02_000521</name>
</gene>
<organism evidence="1 2">
    <name type="scientific">Eretmocerus hayati</name>
    <dbReference type="NCBI Taxonomy" id="131215"/>
    <lineage>
        <taxon>Eukaryota</taxon>
        <taxon>Metazoa</taxon>
        <taxon>Ecdysozoa</taxon>
        <taxon>Arthropoda</taxon>
        <taxon>Hexapoda</taxon>
        <taxon>Insecta</taxon>
        <taxon>Pterygota</taxon>
        <taxon>Neoptera</taxon>
        <taxon>Endopterygota</taxon>
        <taxon>Hymenoptera</taxon>
        <taxon>Apocrita</taxon>
        <taxon>Proctotrupomorpha</taxon>
        <taxon>Chalcidoidea</taxon>
        <taxon>Aphelinidae</taxon>
        <taxon>Aphelininae</taxon>
        <taxon>Eretmocerus</taxon>
    </lineage>
</organism>
<name>A0ACC2NDU3_9HYME</name>
<keyword evidence="2" id="KW-1185">Reference proteome</keyword>
<dbReference type="EMBL" id="CM056743">
    <property type="protein sequence ID" value="KAJ8669262.1"/>
    <property type="molecule type" value="Genomic_DNA"/>
</dbReference>
<evidence type="ECO:0000313" key="2">
    <source>
        <dbReference type="Proteomes" id="UP001239111"/>
    </source>
</evidence>
<accession>A0ACC2NDU3</accession>